<evidence type="ECO:0000313" key="1">
    <source>
        <dbReference type="EMBL" id="MBR7679051.1"/>
    </source>
</evidence>
<name>A0A8T4J2V5_9ACTN</name>
<dbReference type="Gene3D" id="3.90.190.20">
    <property type="entry name" value="Mur ligase, C-terminal domain"/>
    <property type="match status" value="1"/>
</dbReference>
<protein>
    <submittedName>
        <fullName evidence="1">UDP-N-acetylmuramoyl-L-alanyl-D-glutamate--2, 6-diaminopimelate ligase</fullName>
    </submittedName>
</protein>
<proteinExistence type="predicted"/>
<dbReference type="EMBL" id="JAGSMN010002201">
    <property type="protein sequence ID" value="MBR7679051.1"/>
    <property type="molecule type" value="Genomic_DNA"/>
</dbReference>
<accession>A0A8T4J2V5</accession>
<keyword evidence="1" id="KW-0436">Ligase</keyword>
<keyword evidence="2" id="KW-1185">Reference proteome</keyword>
<dbReference type="GO" id="GO:0016881">
    <property type="term" value="F:acid-amino acid ligase activity"/>
    <property type="evidence" value="ECO:0007669"/>
    <property type="project" value="InterPro"/>
</dbReference>
<dbReference type="PANTHER" id="PTHR23135:SF4">
    <property type="entry name" value="UDP-N-ACETYLMURAMOYL-L-ALANYL-D-GLUTAMATE--2,6-DIAMINOPIMELATE LIGASE MURE HOMOLOG, CHLOROPLASTIC"/>
    <property type="match status" value="1"/>
</dbReference>
<comment type="caution">
    <text evidence="1">The sequence shown here is derived from an EMBL/GenBank/DDBJ whole genome shotgun (WGS) entry which is preliminary data.</text>
</comment>
<dbReference type="PANTHER" id="PTHR23135">
    <property type="entry name" value="MUR LIGASE FAMILY MEMBER"/>
    <property type="match status" value="1"/>
</dbReference>
<feature type="non-terminal residue" evidence="1">
    <location>
        <position position="1"/>
    </location>
</feature>
<dbReference type="AlphaFoldDB" id="A0A8T4J2V5"/>
<organism evidence="1 2">
    <name type="scientific">Streptomyces daliensis</name>
    <dbReference type="NCBI Taxonomy" id="299421"/>
    <lineage>
        <taxon>Bacteria</taxon>
        <taxon>Bacillati</taxon>
        <taxon>Actinomycetota</taxon>
        <taxon>Actinomycetes</taxon>
        <taxon>Kitasatosporales</taxon>
        <taxon>Streptomycetaceae</taxon>
        <taxon>Streptomyces</taxon>
    </lineage>
</organism>
<reference evidence="1" key="1">
    <citation type="submission" date="2021-04" db="EMBL/GenBank/DDBJ databases">
        <title>Sequencing of actinobacteria type strains.</title>
        <authorList>
            <person name="Nguyen G.-S."/>
            <person name="Wentzel A."/>
        </authorList>
    </citation>
    <scope>NUCLEOTIDE SEQUENCE</scope>
    <source>
        <strain evidence="1">DSM 42095</strain>
    </source>
</reference>
<dbReference type="SUPFAM" id="SSF53244">
    <property type="entry name" value="MurD-like peptide ligases, peptide-binding domain"/>
    <property type="match status" value="1"/>
</dbReference>
<dbReference type="Proteomes" id="UP000675554">
    <property type="component" value="Unassembled WGS sequence"/>
</dbReference>
<evidence type="ECO:0000313" key="2">
    <source>
        <dbReference type="Proteomes" id="UP000675554"/>
    </source>
</evidence>
<gene>
    <name evidence="1" type="ORF">KDA82_40195</name>
</gene>
<sequence>IMDMVAPGLAATGTPFERYVDRRAAIARALALAESGDVVLIAGKGSEPYQIVGDEMLPFDDMATVRELTGGA</sequence>
<dbReference type="InterPro" id="IPR036615">
    <property type="entry name" value="Mur_ligase_C_dom_sf"/>
</dbReference>